<feature type="compositionally biased region" description="Basic and acidic residues" evidence="4">
    <location>
        <begin position="337"/>
        <end position="349"/>
    </location>
</feature>
<dbReference type="Proteomes" id="UP000316621">
    <property type="component" value="Chromosome 1"/>
</dbReference>
<evidence type="ECO:0000256" key="4">
    <source>
        <dbReference type="SAM" id="MobiDB-lite"/>
    </source>
</evidence>
<dbReference type="OMA" id="RASATKC"/>
<reference evidence="6 7" key="1">
    <citation type="journal article" date="2018" name="Science">
        <title>The opium poppy genome and morphinan production.</title>
        <authorList>
            <person name="Guo L."/>
            <person name="Winzer T."/>
            <person name="Yang X."/>
            <person name="Li Y."/>
            <person name="Ning Z."/>
            <person name="He Z."/>
            <person name="Teodor R."/>
            <person name="Lu Y."/>
            <person name="Bowser T.A."/>
            <person name="Graham I.A."/>
            <person name="Ye K."/>
        </authorList>
    </citation>
    <scope>NUCLEOTIDE SEQUENCE [LARGE SCALE GENOMIC DNA]</scope>
    <source>
        <strain evidence="7">cv. HN1</strain>
        <tissue evidence="6">Leaves</tissue>
    </source>
</reference>
<evidence type="ECO:0000256" key="1">
    <source>
        <dbReference type="ARBA" id="ARBA00023015"/>
    </source>
</evidence>
<feature type="region of interest" description="Disordered" evidence="4">
    <location>
        <begin position="325"/>
        <end position="349"/>
    </location>
</feature>
<dbReference type="Pfam" id="PF14379">
    <property type="entry name" value="Myb_CC_LHEQLE"/>
    <property type="match status" value="1"/>
</dbReference>
<dbReference type="GO" id="GO:0003700">
    <property type="term" value="F:DNA-binding transcription factor activity"/>
    <property type="evidence" value="ECO:0007669"/>
    <property type="project" value="InterPro"/>
</dbReference>
<dbReference type="EMBL" id="CM010715">
    <property type="protein sequence ID" value="RZC45354.1"/>
    <property type="molecule type" value="Genomic_DNA"/>
</dbReference>
<protein>
    <recommendedName>
        <fullName evidence="5">HTH myb-type domain-containing protein</fullName>
    </recommendedName>
</protein>
<gene>
    <name evidence="6" type="ORF">C5167_038288</name>
</gene>
<keyword evidence="3" id="KW-0539">Nucleus</keyword>
<dbReference type="InterPro" id="IPR001005">
    <property type="entry name" value="SANT/Myb"/>
</dbReference>
<dbReference type="FunFam" id="1.10.10.60:FF:000002">
    <property type="entry name" value="Myb family transcription factor"/>
    <property type="match status" value="1"/>
</dbReference>
<accession>A0A4Y7I948</accession>
<keyword evidence="7" id="KW-1185">Reference proteome</keyword>
<dbReference type="InterPro" id="IPR017930">
    <property type="entry name" value="Myb_dom"/>
</dbReference>
<keyword evidence="1" id="KW-0805">Transcription regulation</keyword>
<dbReference type="PANTHER" id="PTHR31499:SF2">
    <property type="entry name" value="MYB-RELATED PROTEIN 2"/>
    <property type="match status" value="1"/>
</dbReference>
<dbReference type="PROSITE" id="PS51294">
    <property type="entry name" value="HTH_MYB"/>
    <property type="match status" value="1"/>
</dbReference>
<dbReference type="InterPro" id="IPR006447">
    <property type="entry name" value="Myb_dom_plants"/>
</dbReference>
<evidence type="ECO:0000259" key="5">
    <source>
        <dbReference type="PROSITE" id="PS51294"/>
    </source>
</evidence>
<evidence type="ECO:0000256" key="3">
    <source>
        <dbReference type="ARBA" id="ARBA00023242"/>
    </source>
</evidence>
<evidence type="ECO:0000313" key="7">
    <source>
        <dbReference type="Proteomes" id="UP000316621"/>
    </source>
</evidence>
<dbReference type="InterPro" id="IPR009057">
    <property type="entry name" value="Homeodomain-like_sf"/>
</dbReference>
<dbReference type="Pfam" id="PF00249">
    <property type="entry name" value="Myb_DNA-binding"/>
    <property type="match status" value="1"/>
</dbReference>
<dbReference type="Gramene" id="RZC45354">
    <property type="protein sequence ID" value="RZC45354"/>
    <property type="gene ID" value="C5167_038288"/>
</dbReference>
<dbReference type="InterPro" id="IPR025756">
    <property type="entry name" value="Myb_CC_LHEQLE"/>
</dbReference>
<feature type="compositionally biased region" description="Polar residues" evidence="4">
    <location>
        <begin position="325"/>
        <end position="336"/>
    </location>
</feature>
<dbReference type="AlphaFoldDB" id="A0A4Y7I948"/>
<keyword evidence="2" id="KW-0804">Transcription</keyword>
<name>A0A4Y7I948_PAPSO</name>
<feature type="domain" description="HTH myb-type" evidence="5">
    <location>
        <begin position="29"/>
        <end position="89"/>
    </location>
</feature>
<dbReference type="PANTHER" id="PTHR31499">
    <property type="entry name" value="MYB FAMILY TRANSCRIPTION FACTOR PHL11"/>
    <property type="match status" value="1"/>
</dbReference>
<dbReference type="Gene3D" id="1.10.10.60">
    <property type="entry name" value="Homeodomain-like"/>
    <property type="match status" value="1"/>
</dbReference>
<organism evidence="6 7">
    <name type="scientific">Papaver somniferum</name>
    <name type="common">Opium poppy</name>
    <dbReference type="NCBI Taxonomy" id="3469"/>
    <lineage>
        <taxon>Eukaryota</taxon>
        <taxon>Viridiplantae</taxon>
        <taxon>Streptophyta</taxon>
        <taxon>Embryophyta</taxon>
        <taxon>Tracheophyta</taxon>
        <taxon>Spermatophyta</taxon>
        <taxon>Magnoliopsida</taxon>
        <taxon>Ranunculales</taxon>
        <taxon>Papaveraceae</taxon>
        <taxon>Papaveroideae</taxon>
        <taxon>Papaver</taxon>
    </lineage>
</organism>
<dbReference type="GO" id="GO:0003677">
    <property type="term" value="F:DNA binding"/>
    <property type="evidence" value="ECO:0007669"/>
    <property type="project" value="InterPro"/>
</dbReference>
<dbReference type="InterPro" id="IPR046955">
    <property type="entry name" value="PHR1-like"/>
</dbReference>
<sequence length="402" mass="45028">MYHHHQHHPHHLFMQEGNGIADAGLVLSTDAKPRLKWTPELHQRFIEAVNQLGGADKATPKTIMKLMGVPGLTLYHLKSHLQKYRLGKNLQGQISNGINKIGCTSREPEDRMSEVSGALMSHTNLGAWTYTSSLQINEAIQMQIEVQRRLHDQLEVQRHLQLRIEAQGKYLQSVLEKAQQTLGGQTLSSTRLDADQVQLTELVTEVSTDCINATVSLLKNPLALCHAQGQTTQPTDGSLDSCLTTCEGSHADQDMQNVGMGLRPYQQTAPLTQKETREFRLEQTEPTWREKITETKMFSSPIESDLESMLFPIKGRTSDLSISTTANGKTGKTRISISERRDKDDNFQDQSDDRKISICLDNEKKTDIFFPSVAEALDLNTQGKNGAVSNCKQFDLNGFSWN</sequence>
<evidence type="ECO:0000313" key="6">
    <source>
        <dbReference type="EMBL" id="RZC45354.1"/>
    </source>
</evidence>
<dbReference type="SUPFAM" id="SSF46689">
    <property type="entry name" value="Homeodomain-like"/>
    <property type="match status" value="1"/>
</dbReference>
<proteinExistence type="predicted"/>
<evidence type="ECO:0000256" key="2">
    <source>
        <dbReference type="ARBA" id="ARBA00023163"/>
    </source>
</evidence>
<dbReference type="NCBIfam" id="TIGR01557">
    <property type="entry name" value="myb_SHAQKYF"/>
    <property type="match status" value="1"/>
</dbReference>